<dbReference type="InterPro" id="IPR005665">
    <property type="entry name" value="SecF_bac"/>
</dbReference>
<dbReference type="PANTHER" id="PTHR30081">
    <property type="entry name" value="PROTEIN-EXPORT MEMBRANE PROTEIN SEC"/>
    <property type="match status" value="1"/>
</dbReference>
<evidence type="ECO:0000256" key="7">
    <source>
        <dbReference type="ARBA" id="ARBA00022989"/>
    </source>
</evidence>
<dbReference type="EMBL" id="UINC01117259">
    <property type="protein sequence ID" value="SVC89566.1"/>
    <property type="molecule type" value="Genomic_DNA"/>
</dbReference>
<reference evidence="12" key="1">
    <citation type="submission" date="2018-05" db="EMBL/GenBank/DDBJ databases">
        <authorList>
            <person name="Lanie J.A."/>
            <person name="Ng W.-L."/>
            <person name="Kazmierczak K.M."/>
            <person name="Andrzejewski T.M."/>
            <person name="Davidsen T.M."/>
            <person name="Wayne K.J."/>
            <person name="Tettelin H."/>
            <person name="Glass J.I."/>
            <person name="Rusch D."/>
            <person name="Podicherti R."/>
            <person name="Tsui H.-C.T."/>
            <person name="Winkler M.E."/>
        </authorList>
    </citation>
    <scope>NUCLEOTIDE SEQUENCE</scope>
</reference>
<feature type="transmembrane region" description="Helical" evidence="10">
    <location>
        <begin position="159"/>
        <end position="181"/>
    </location>
</feature>
<keyword evidence="4" id="KW-1003">Cell membrane</keyword>
<dbReference type="AlphaFoldDB" id="A0A382QVU6"/>
<keyword evidence="6" id="KW-0653">Protein transport</keyword>
<feature type="transmembrane region" description="Helical" evidence="10">
    <location>
        <begin position="9"/>
        <end position="27"/>
    </location>
</feature>
<dbReference type="PANTHER" id="PTHR30081:SF8">
    <property type="entry name" value="PROTEIN TRANSLOCASE SUBUNIT SECF"/>
    <property type="match status" value="1"/>
</dbReference>
<dbReference type="GO" id="GO:0005886">
    <property type="term" value="C:plasma membrane"/>
    <property type="evidence" value="ECO:0007669"/>
    <property type="project" value="UniProtKB-SubCell"/>
</dbReference>
<organism evidence="12">
    <name type="scientific">marine metagenome</name>
    <dbReference type="NCBI Taxonomy" id="408172"/>
    <lineage>
        <taxon>unclassified sequences</taxon>
        <taxon>metagenomes</taxon>
        <taxon>ecological metagenomes</taxon>
    </lineage>
</organism>
<keyword evidence="3" id="KW-0813">Transport</keyword>
<dbReference type="InterPro" id="IPR048634">
    <property type="entry name" value="SecD_SecF_C"/>
</dbReference>
<dbReference type="InterPro" id="IPR022813">
    <property type="entry name" value="SecD/SecF_arch_bac"/>
</dbReference>
<keyword evidence="9 10" id="KW-0472">Membrane</keyword>
<dbReference type="GO" id="GO:0015450">
    <property type="term" value="F:protein-transporting ATPase activity"/>
    <property type="evidence" value="ECO:0007669"/>
    <property type="project" value="InterPro"/>
</dbReference>
<gene>
    <name evidence="12" type="ORF">METZ01_LOCUS342420</name>
</gene>
<feature type="non-terminal residue" evidence="12">
    <location>
        <position position="211"/>
    </location>
</feature>
<evidence type="ECO:0000256" key="5">
    <source>
        <dbReference type="ARBA" id="ARBA00022692"/>
    </source>
</evidence>
<protein>
    <recommendedName>
        <fullName evidence="2">Protein translocase subunit SecF</fullName>
    </recommendedName>
</protein>
<evidence type="ECO:0000259" key="11">
    <source>
        <dbReference type="Pfam" id="PF02355"/>
    </source>
</evidence>
<evidence type="ECO:0000256" key="3">
    <source>
        <dbReference type="ARBA" id="ARBA00022448"/>
    </source>
</evidence>
<evidence type="ECO:0000313" key="12">
    <source>
        <dbReference type="EMBL" id="SVC89566.1"/>
    </source>
</evidence>
<feature type="transmembrane region" description="Helical" evidence="10">
    <location>
        <begin position="131"/>
        <end position="152"/>
    </location>
</feature>
<dbReference type="SUPFAM" id="SSF82866">
    <property type="entry name" value="Multidrug efflux transporter AcrB transmembrane domain"/>
    <property type="match status" value="1"/>
</dbReference>
<dbReference type="InterPro" id="IPR022645">
    <property type="entry name" value="SecD/SecF_bac"/>
</dbReference>
<dbReference type="PRINTS" id="PR01755">
    <property type="entry name" value="SECFTRNLCASE"/>
</dbReference>
<evidence type="ECO:0000256" key="1">
    <source>
        <dbReference type="ARBA" id="ARBA00004651"/>
    </source>
</evidence>
<evidence type="ECO:0000256" key="6">
    <source>
        <dbReference type="ARBA" id="ARBA00022927"/>
    </source>
</evidence>
<evidence type="ECO:0000256" key="9">
    <source>
        <dbReference type="ARBA" id="ARBA00023136"/>
    </source>
</evidence>
<evidence type="ECO:0000256" key="2">
    <source>
        <dbReference type="ARBA" id="ARBA00015792"/>
    </source>
</evidence>
<name>A0A382QVU6_9ZZZZ</name>
<feature type="domain" description="Protein export membrane protein SecD/SecF C-terminal" evidence="11">
    <location>
        <begin position="103"/>
        <end position="211"/>
    </location>
</feature>
<accession>A0A382QVU6</accession>
<feature type="transmembrane region" description="Helical" evidence="10">
    <location>
        <begin position="187"/>
        <end position="205"/>
    </location>
</feature>
<dbReference type="Gene3D" id="1.20.1640.10">
    <property type="entry name" value="Multidrug efflux transporter AcrB transmembrane domain"/>
    <property type="match status" value="1"/>
</dbReference>
<dbReference type="NCBIfam" id="TIGR00966">
    <property type="entry name" value="transloc_SecF"/>
    <property type="match status" value="1"/>
</dbReference>
<sequence>MDFVGKRKWGFIFSAILILAGIASMSISPRFKVGIDFEGGSAYSLNFVQEVDEDQMRYVIADLGHEQAIVQRLGDKGFFIRTTTLEGPGIDGGPSEREVIEERLTQEFGAIETSEISAVSEVVAKETIRNAGIAVGVAALFIMVYISFAFRLMTNSLRLGVAAILAALHDVLITLGLFSILGKVIDLEVNAMFITGILTVVGYSVHDTIVV</sequence>
<keyword evidence="8" id="KW-0811">Translocation</keyword>
<evidence type="ECO:0000256" key="10">
    <source>
        <dbReference type="SAM" id="Phobius"/>
    </source>
</evidence>
<proteinExistence type="predicted"/>
<comment type="subcellular location">
    <subcellularLocation>
        <location evidence="1">Cell membrane</location>
        <topology evidence="1">Multi-pass membrane protein</topology>
    </subcellularLocation>
</comment>
<keyword evidence="5 10" id="KW-0812">Transmembrane</keyword>
<evidence type="ECO:0000256" key="4">
    <source>
        <dbReference type="ARBA" id="ARBA00022475"/>
    </source>
</evidence>
<dbReference type="Pfam" id="PF02355">
    <property type="entry name" value="SecD_SecF_C"/>
    <property type="match status" value="1"/>
</dbReference>
<keyword evidence="7 10" id="KW-1133">Transmembrane helix</keyword>
<evidence type="ECO:0000256" key="8">
    <source>
        <dbReference type="ARBA" id="ARBA00023010"/>
    </source>
</evidence>
<dbReference type="GO" id="GO:0006886">
    <property type="term" value="P:intracellular protein transport"/>
    <property type="evidence" value="ECO:0007669"/>
    <property type="project" value="InterPro"/>
</dbReference>